<dbReference type="Proteomes" id="UP000268093">
    <property type="component" value="Unassembled WGS sequence"/>
</dbReference>
<name>A0A433CXY6_9FUNG</name>
<dbReference type="EMBL" id="RBNI01011015">
    <property type="protein sequence ID" value="RUP43443.1"/>
    <property type="molecule type" value="Genomic_DNA"/>
</dbReference>
<comment type="caution">
    <text evidence="1">The sequence shown here is derived from an EMBL/GenBank/DDBJ whole genome shotgun (WGS) entry which is preliminary data.</text>
</comment>
<protein>
    <submittedName>
        <fullName evidence="1">Uncharacterized protein</fullName>
    </submittedName>
</protein>
<gene>
    <name evidence="1" type="ORF">BC936DRAFT_137180</name>
</gene>
<sequence>MAMARGDGAPSLQPLFRGSWLGSPSGARESGLREVAWWQLVLSCNRGSEVELPRPRERSIEEGRQGARRRMRGGVVVYDVNTLQARGVDPFISRKLDTLLVDAGLVNVKKTFVSFPGGEWAGKLGQLTKQVWATNLTALKPQMSIACGISSEEYDAMAKRCMAECQEHRTYENVHFAYGQKKPLPDERERMYGNVGA</sequence>
<evidence type="ECO:0000313" key="2">
    <source>
        <dbReference type="Proteomes" id="UP000268093"/>
    </source>
</evidence>
<organism evidence="1 2">
    <name type="scientific">Jimgerdemannia flammicorona</name>
    <dbReference type="NCBI Taxonomy" id="994334"/>
    <lineage>
        <taxon>Eukaryota</taxon>
        <taxon>Fungi</taxon>
        <taxon>Fungi incertae sedis</taxon>
        <taxon>Mucoromycota</taxon>
        <taxon>Mucoromycotina</taxon>
        <taxon>Endogonomycetes</taxon>
        <taxon>Endogonales</taxon>
        <taxon>Endogonaceae</taxon>
        <taxon>Jimgerdemannia</taxon>
    </lineage>
</organism>
<accession>A0A433CXY6</accession>
<reference evidence="1 2" key="1">
    <citation type="journal article" date="2018" name="New Phytol.">
        <title>Phylogenomics of Endogonaceae and evolution of mycorrhizas within Mucoromycota.</title>
        <authorList>
            <person name="Chang Y."/>
            <person name="Desiro A."/>
            <person name="Na H."/>
            <person name="Sandor L."/>
            <person name="Lipzen A."/>
            <person name="Clum A."/>
            <person name="Barry K."/>
            <person name="Grigoriev I.V."/>
            <person name="Martin F.M."/>
            <person name="Stajich J.E."/>
            <person name="Smith M.E."/>
            <person name="Bonito G."/>
            <person name="Spatafora J.W."/>
        </authorList>
    </citation>
    <scope>NUCLEOTIDE SEQUENCE [LARGE SCALE GENOMIC DNA]</scope>
    <source>
        <strain evidence="1 2">GMNB39</strain>
    </source>
</reference>
<evidence type="ECO:0000313" key="1">
    <source>
        <dbReference type="EMBL" id="RUP43443.1"/>
    </source>
</evidence>
<dbReference type="AlphaFoldDB" id="A0A433CXY6"/>
<keyword evidence="2" id="KW-1185">Reference proteome</keyword>
<dbReference type="OrthoDB" id="2013972at2759"/>
<proteinExistence type="predicted"/>